<feature type="region of interest" description="Disordered" evidence="1">
    <location>
        <begin position="208"/>
        <end position="237"/>
    </location>
</feature>
<keyword evidence="3" id="KW-1185">Reference proteome</keyword>
<dbReference type="EMBL" id="BGZK01000789">
    <property type="protein sequence ID" value="GBP60499.1"/>
    <property type="molecule type" value="Genomic_DNA"/>
</dbReference>
<feature type="compositionally biased region" description="Low complexity" evidence="1">
    <location>
        <begin position="218"/>
        <end position="237"/>
    </location>
</feature>
<evidence type="ECO:0000313" key="2">
    <source>
        <dbReference type="EMBL" id="GBP60499.1"/>
    </source>
</evidence>
<evidence type="ECO:0000313" key="3">
    <source>
        <dbReference type="Proteomes" id="UP000299102"/>
    </source>
</evidence>
<feature type="compositionally biased region" description="Basic and acidic residues" evidence="1">
    <location>
        <begin position="85"/>
        <end position="110"/>
    </location>
</feature>
<dbReference type="Proteomes" id="UP000299102">
    <property type="component" value="Unassembled WGS sequence"/>
</dbReference>
<dbReference type="AlphaFoldDB" id="A0A4C1XDU4"/>
<evidence type="ECO:0000256" key="1">
    <source>
        <dbReference type="SAM" id="MobiDB-lite"/>
    </source>
</evidence>
<sequence>MVIGKYGDVYESKTRNGEAGTPPAPLARARPRRSAERFGETATWQSERCTRRGATSRALLKLLSNHDNWNSQSDRAIEILCTSNGERRRPAPDDAHQFRARDRPGPDRARAGASARTRNSRHARHPIITNIDKLFVHSAPYARPPRPTSACAPNPAGRGGRRTLPIISERDKEGESVFGRANPSRDGWCTDECGRAAARGQSRWFTSLQSHPAPPPSAARAISSYSTSSTTTDDPRASATALKKASVRVKCFSFITRRTDDYKVYDKRGGDNALGHD</sequence>
<comment type="caution">
    <text evidence="2">The sequence shown here is derived from an EMBL/GenBank/DDBJ whole genome shotgun (WGS) entry which is preliminary data.</text>
</comment>
<gene>
    <name evidence="2" type="ORF">EVAR_46707_1</name>
</gene>
<name>A0A4C1XDU4_EUMVA</name>
<organism evidence="2 3">
    <name type="scientific">Eumeta variegata</name>
    <name type="common">Bagworm moth</name>
    <name type="synonym">Eumeta japonica</name>
    <dbReference type="NCBI Taxonomy" id="151549"/>
    <lineage>
        <taxon>Eukaryota</taxon>
        <taxon>Metazoa</taxon>
        <taxon>Ecdysozoa</taxon>
        <taxon>Arthropoda</taxon>
        <taxon>Hexapoda</taxon>
        <taxon>Insecta</taxon>
        <taxon>Pterygota</taxon>
        <taxon>Neoptera</taxon>
        <taxon>Endopterygota</taxon>
        <taxon>Lepidoptera</taxon>
        <taxon>Glossata</taxon>
        <taxon>Ditrysia</taxon>
        <taxon>Tineoidea</taxon>
        <taxon>Psychidae</taxon>
        <taxon>Oiketicinae</taxon>
        <taxon>Eumeta</taxon>
    </lineage>
</organism>
<feature type="region of interest" description="Disordered" evidence="1">
    <location>
        <begin position="1"/>
        <end position="47"/>
    </location>
</feature>
<reference evidence="2 3" key="1">
    <citation type="journal article" date="2019" name="Commun. Biol.">
        <title>The bagworm genome reveals a unique fibroin gene that provides high tensile strength.</title>
        <authorList>
            <person name="Kono N."/>
            <person name="Nakamura H."/>
            <person name="Ohtoshi R."/>
            <person name="Tomita M."/>
            <person name="Numata K."/>
            <person name="Arakawa K."/>
        </authorList>
    </citation>
    <scope>NUCLEOTIDE SEQUENCE [LARGE SCALE GENOMIC DNA]</scope>
</reference>
<feature type="region of interest" description="Disordered" evidence="1">
    <location>
        <begin position="83"/>
        <end position="122"/>
    </location>
</feature>
<accession>A0A4C1XDU4</accession>
<proteinExistence type="predicted"/>
<feature type="region of interest" description="Disordered" evidence="1">
    <location>
        <begin position="142"/>
        <end position="162"/>
    </location>
</feature>
<protein>
    <submittedName>
        <fullName evidence="2">Uncharacterized protein</fullName>
    </submittedName>
</protein>